<accession>A0AAV5UU75</accession>
<sequence length="256" mass="29200">MTVQFRASTHACRTLSSSSTLRSLADGRSSLARLRFLHLTHFHFRWFLSAHTLLARQQIQFVRQIILIILILLIVSFPLLLSILPLPSTIVAHLQTNHLLGIHGCQLLVLFHHLLCEFIFDNANLLPLCQISLVSFISQSQLLRILIVLQTFNRLLLPLLHLAHSQFLLDPIERLVAIDLFLSAEFIQYSMDCQIIGSARVTHSIDQTTDIEQLLLLDSSVHDGLLINLTFRSRMSSRVFSLCHTRYAALKYCKTV</sequence>
<evidence type="ECO:0000256" key="1">
    <source>
        <dbReference type="SAM" id="Phobius"/>
    </source>
</evidence>
<keyword evidence="1" id="KW-1133">Transmembrane helix</keyword>
<protein>
    <recommendedName>
        <fullName evidence="4">G protein-coupled receptor</fullName>
    </recommendedName>
</protein>
<evidence type="ECO:0000313" key="2">
    <source>
        <dbReference type="EMBL" id="GMT09869.1"/>
    </source>
</evidence>
<feature type="transmembrane region" description="Helical" evidence="1">
    <location>
        <begin position="65"/>
        <end position="86"/>
    </location>
</feature>
<comment type="caution">
    <text evidence="2">The sequence shown here is derived from an EMBL/GenBank/DDBJ whole genome shotgun (WGS) entry which is preliminary data.</text>
</comment>
<gene>
    <name evidence="2" type="ORF">PFISCL1PPCAC_1166</name>
</gene>
<dbReference type="AlphaFoldDB" id="A0AAV5UU75"/>
<name>A0AAV5UU75_9BILA</name>
<dbReference type="Proteomes" id="UP001432322">
    <property type="component" value="Unassembled WGS sequence"/>
</dbReference>
<feature type="non-terminal residue" evidence="2">
    <location>
        <position position="256"/>
    </location>
</feature>
<proteinExistence type="predicted"/>
<organism evidence="2 3">
    <name type="scientific">Pristionchus fissidentatus</name>
    <dbReference type="NCBI Taxonomy" id="1538716"/>
    <lineage>
        <taxon>Eukaryota</taxon>
        <taxon>Metazoa</taxon>
        <taxon>Ecdysozoa</taxon>
        <taxon>Nematoda</taxon>
        <taxon>Chromadorea</taxon>
        <taxon>Rhabditida</taxon>
        <taxon>Rhabditina</taxon>
        <taxon>Diplogasteromorpha</taxon>
        <taxon>Diplogasteroidea</taxon>
        <taxon>Neodiplogasteridae</taxon>
        <taxon>Pristionchus</taxon>
    </lineage>
</organism>
<reference evidence="2" key="1">
    <citation type="submission" date="2023-10" db="EMBL/GenBank/DDBJ databases">
        <title>Genome assembly of Pristionchus species.</title>
        <authorList>
            <person name="Yoshida K."/>
            <person name="Sommer R.J."/>
        </authorList>
    </citation>
    <scope>NUCLEOTIDE SEQUENCE</scope>
    <source>
        <strain evidence="2">RS5133</strain>
    </source>
</reference>
<keyword evidence="3" id="KW-1185">Reference proteome</keyword>
<dbReference type="EMBL" id="BTSY01000001">
    <property type="protein sequence ID" value="GMT09869.1"/>
    <property type="molecule type" value="Genomic_DNA"/>
</dbReference>
<evidence type="ECO:0000313" key="3">
    <source>
        <dbReference type="Proteomes" id="UP001432322"/>
    </source>
</evidence>
<evidence type="ECO:0008006" key="4">
    <source>
        <dbReference type="Google" id="ProtNLM"/>
    </source>
</evidence>
<keyword evidence="1" id="KW-0472">Membrane</keyword>
<keyword evidence="1" id="KW-0812">Transmembrane</keyword>